<keyword evidence="2" id="KW-1185">Reference proteome</keyword>
<dbReference type="PATRIC" id="fig|1301098.3.peg.2311"/>
<dbReference type="OrthoDB" id="6975019at2"/>
<dbReference type="KEGG" id="pkc:PKB_2308"/>
<dbReference type="HOGENOM" id="CLU_2882516_0_0_6"/>
<dbReference type="Proteomes" id="UP000025241">
    <property type="component" value="Chromosome I"/>
</dbReference>
<dbReference type="AlphaFoldDB" id="A0A024HF38"/>
<gene>
    <name evidence="1" type="ORF">PKB_2308</name>
</gene>
<name>A0A024HF38_PSEKB</name>
<proteinExistence type="predicted"/>
<dbReference type="STRING" id="1301098.PKB_2308"/>
<dbReference type="EMBL" id="HG322950">
    <property type="protein sequence ID" value="CDF83655.1"/>
    <property type="molecule type" value="Genomic_DNA"/>
</dbReference>
<reference evidence="1 2" key="1">
    <citation type="submission" date="2013-03" db="EMBL/GenBank/DDBJ databases">
        <authorList>
            <person name="Linke B."/>
        </authorList>
    </citation>
    <scope>NUCLEOTIDE SEQUENCE [LARGE SCALE GENOMIC DNA]</scope>
    <source>
        <strain evidence="1 2">B13</strain>
    </source>
</reference>
<reference evidence="1 2" key="2">
    <citation type="submission" date="2014-05" db="EMBL/GenBank/DDBJ databases">
        <title>Genome sequence of the 3-chlorobenzoate degrading bacterium Pseudomonas knackmussii B13 shows multiple evidence for horizontal gene transfer.</title>
        <authorList>
            <person name="Miyazaki R."/>
            <person name="Bertelli C."/>
            <person name="Falquet L."/>
            <person name="Robinson-Rechavi M."/>
            <person name="Gharib W."/>
            <person name="Roy S."/>
            <person name="Van der Meer J.R."/>
        </authorList>
    </citation>
    <scope>NUCLEOTIDE SEQUENCE [LARGE SCALE GENOMIC DNA]</scope>
    <source>
        <strain evidence="1 2">B13</strain>
    </source>
</reference>
<sequence>MHTAERLPYWEDEYLQEPMATPCTTGEAEVGYLLPQLLATPDCPSRSRVFPPVLDWLRRTRRG</sequence>
<protein>
    <submittedName>
        <fullName evidence="1">Uncharacterized protein</fullName>
    </submittedName>
</protein>
<evidence type="ECO:0000313" key="1">
    <source>
        <dbReference type="EMBL" id="CDF83655.1"/>
    </source>
</evidence>
<evidence type="ECO:0000313" key="2">
    <source>
        <dbReference type="Proteomes" id="UP000025241"/>
    </source>
</evidence>
<organism evidence="1 2">
    <name type="scientific">Pseudomonas knackmussii (strain DSM 6978 / CCUG 54928 / LMG 23759 / B13)</name>
    <dbReference type="NCBI Taxonomy" id="1301098"/>
    <lineage>
        <taxon>Bacteria</taxon>
        <taxon>Pseudomonadati</taxon>
        <taxon>Pseudomonadota</taxon>
        <taxon>Gammaproteobacteria</taxon>
        <taxon>Pseudomonadales</taxon>
        <taxon>Pseudomonadaceae</taxon>
        <taxon>Pseudomonas</taxon>
    </lineage>
</organism>
<accession>A0A024HF38</accession>
<dbReference type="RefSeq" id="WP_043251797.1">
    <property type="nucleotide sequence ID" value="NZ_HG322950.1"/>
</dbReference>